<evidence type="ECO:0000313" key="2">
    <source>
        <dbReference type="Ensembl" id="ENSHHUP00000052959.1"/>
    </source>
</evidence>
<dbReference type="GO" id="GO:1901379">
    <property type="term" value="P:regulation of potassium ion transmembrane transport"/>
    <property type="evidence" value="ECO:0007669"/>
    <property type="project" value="TreeGrafter"/>
</dbReference>
<keyword evidence="3" id="KW-1185">Reference proteome</keyword>
<dbReference type="GO" id="GO:0008076">
    <property type="term" value="C:voltage-gated potassium channel complex"/>
    <property type="evidence" value="ECO:0007669"/>
    <property type="project" value="TreeGrafter"/>
</dbReference>
<reference evidence="3" key="1">
    <citation type="submission" date="2018-06" db="EMBL/GenBank/DDBJ databases">
        <title>Genome assembly of Danube salmon.</title>
        <authorList>
            <person name="Macqueen D.J."/>
            <person name="Gundappa M.K."/>
        </authorList>
    </citation>
    <scope>NUCLEOTIDE SEQUENCE [LARGE SCALE GENOMIC DNA]</scope>
</reference>
<evidence type="ECO:0000259" key="1">
    <source>
        <dbReference type="Pfam" id="PF00326"/>
    </source>
</evidence>
<reference evidence="2" key="3">
    <citation type="submission" date="2025-09" db="UniProtKB">
        <authorList>
            <consortium name="Ensembl"/>
        </authorList>
    </citation>
    <scope>IDENTIFICATION</scope>
</reference>
<evidence type="ECO:0000313" key="3">
    <source>
        <dbReference type="Proteomes" id="UP000314982"/>
    </source>
</evidence>
<dbReference type="Ensembl" id="ENSHHUT00000054813.1">
    <property type="protein sequence ID" value="ENSHHUP00000052959.1"/>
    <property type="gene ID" value="ENSHHUG00000031820.1"/>
</dbReference>
<dbReference type="Proteomes" id="UP000314982">
    <property type="component" value="Unassembled WGS sequence"/>
</dbReference>
<dbReference type="Pfam" id="PF00326">
    <property type="entry name" value="Peptidase_S9"/>
    <property type="match status" value="1"/>
</dbReference>
<dbReference type="SUPFAM" id="SSF53474">
    <property type="entry name" value="alpha/beta-Hydrolases"/>
    <property type="match status" value="1"/>
</dbReference>
<dbReference type="GeneTree" id="ENSGT00940000154657"/>
<dbReference type="STRING" id="62062.ENSHHUP00000052959"/>
<feature type="domain" description="Peptidase S9 prolyl oligopeptidase catalytic" evidence="1">
    <location>
        <begin position="7"/>
        <end position="83"/>
    </location>
</feature>
<organism evidence="2 3">
    <name type="scientific">Hucho hucho</name>
    <name type="common">huchen</name>
    <dbReference type="NCBI Taxonomy" id="62062"/>
    <lineage>
        <taxon>Eukaryota</taxon>
        <taxon>Metazoa</taxon>
        <taxon>Chordata</taxon>
        <taxon>Craniata</taxon>
        <taxon>Vertebrata</taxon>
        <taxon>Euteleostomi</taxon>
        <taxon>Actinopterygii</taxon>
        <taxon>Neopterygii</taxon>
        <taxon>Teleostei</taxon>
        <taxon>Protacanthopterygii</taxon>
        <taxon>Salmoniformes</taxon>
        <taxon>Salmonidae</taxon>
        <taxon>Salmoninae</taxon>
        <taxon>Hucho</taxon>
    </lineage>
</organism>
<name>A0A4W5NVM8_9TELE</name>
<proteinExistence type="predicted"/>
<dbReference type="PANTHER" id="PTHR11731">
    <property type="entry name" value="PROTEASE FAMILY S9B,C DIPEPTIDYL-PEPTIDASE IV-RELATED"/>
    <property type="match status" value="1"/>
</dbReference>
<dbReference type="GO" id="GO:0006508">
    <property type="term" value="P:proteolysis"/>
    <property type="evidence" value="ECO:0007669"/>
    <property type="project" value="InterPro"/>
</dbReference>
<dbReference type="InterPro" id="IPR050278">
    <property type="entry name" value="Serine_Prot_S9B/DPPIV"/>
</dbReference>
<dbReference type="AlphaFoldDB" id="A0A4W5NVM8"/>
<sequence length="97" mass="11083">MSSQAASLLDDVVNLRDKNFLLLHGTADAHVHFQHTAELIDRLVSAKANYSLQVYPDEGHVLRRTHNDQHFRRTLTNFLQDCLAPMPPQKSDGQEYN</sequence>
<reference evidence="2" key="2">
    <citation type="submission" date="2025-08" db="UniProtKB">
        <authorList>
            <consortium name="Ensembl"/>
        </authorList>
    </citation>
    <scope>IDENTIFICATION</scope>
</reference>
<dbReference type="PANTHER" id="PTHR11731:SF97">
    <property type="entry name" value="INACTIVE DIPEPTIDYL PEPTIDASE 10-LIKE"/>
    <property type="match status" value="1"/>
</dbReference>
<protein>
    <recommendedName>
        <fullName evidence="1">Peptidase S9 prolyl oligopeptidase catalytic domain-containing protein</fullName>
    </recommendedName>
</protein>
<dbReference type="GO" id="GO:0008236">
    <property type="term" value="F:serine-type peptidase activity"/>
    <property type="evidence" value="ECO:0007669"/>
    <property type="project" value="InterPro"/>
</dbReference>
<accession>A0A4W5NVM8</accession>
<dbReference type="Gene3D" id="3.40.50.1820">
    <property type="entry name" value="alpha/beta hydrolase"/>
    <property type="match status" value="1"/>
</dbReference>
<dbReference type="InterPro" id="IPR001375">
    <property type="entry name" value="Peptidase_S9_cat"/>
</dbReference>
<dbReference type="InterPro" id="IPR029058">
    <property type="entry name" value="AB_hydrolase_fold"/>
</dbReference>